<sequence>MFGPFVLVFGLGIAGFFLWVLRNADRSRRLRDLDRNG</sequence>
<feature type="transmembrane region" description="Helical" evidence="1">
    <location>
        <begin position="6"/>
        <end position="21"/>
    </location>
</feature>
<evidence type="ECO:0000313" key="3">
    <source>
        <dbReference type="Proteomes" id="UP000672657"/>
    </source>
</evidence>
<dbReference type="EMBL" id="CAJPVI010000064">
    <property type="protein sequence ID" value="CAG2159758.1"/>
    <property type="molecule type" value="Genomic_DNA"/>
</dbReference>
<dbReference type="Proteomes" id="UP000672657">
    <property type="component" value="Unassembled WGS sequence"/>
</dbReference>
<accession>A0ABN7Q8U3</accession>
<name>A0ABN7Q8U3_9BURK</name>
<keyword evidence="3" id="KW-1185">Reference proteome</keyword>
<reference evidence="2 3" key="1">
    <citation type="submission" date="2021-03" db="EMBL/GenBank/DDBJ databases">
        <authorList>
            <person name="Peeters C."/>
        </authorList>
    </citation>
    <scope>NUCLEOTIDE SEQUENCE [LARGE SCALE GENOMIC DNA]</scope>
    <source>
        <strain evidence="2 3">LMG 26411</strain>
    </source>
</reference>
<keyword evidence="1" id="KW-0472">Membrane</keyword>
<protein>
    <submittedName>
        <fullName evidence="2">Uncharacterized protein</fullName>
    </submittedName>
</protein>
<keyword evidence="1" id="KW-1133">Transmembrane helix</keyword>
<gene>
    <name evidence="2" type="ORF">LMG26411_06954</name>
</gene>
<proteinExistence type="predicted"/>
<keyword evidence="1" id="KW-0812">Transmembrane</keyword>
<evidence type="ECO:0000256" key="1">
    <source>
        <dbReference type="SAM" id="Phobius"/>
    </source>
</evidence>
<organism evidence="2 3">
    <name type="scientific">Cupriavidus numazuensis</name>
    <dbReference type="NCBI Taxonomy" id="221992"/>
    <lineage>
        <taxon>Bacteria</taxon>
        <taxon>Pseudomonadati</taxon>
        <taxon>Pseudomonadota</taxon>
        <taxon>Betaproteobacteria</taxon>
        <taxon>Burkholderiales</taxon>
        <taxon>Burkholderiaceae</taxon>
        <taxon>Cupriavidus</taxon>
    </lineage>
</organism>
<evidence type="ECO:0000313" key="2">
    <source>
        <dbReference type="EMBL" id="CAG2159758.1"/>
    </source>
</evidence>
<comment type="caution">
    <text evidence="2">The sequence shown here is derived from an EMBL/GenBank/DDBJ whole genome shotgun (WGS) entry which is preliminary data.</text>
</comment>